<dbReference type="EMBL" id="FNDD01000015">
    <property type="protein sequence ID" value="SDH41094.1"/>
    <property type="molecule type" value="Genomic_DNA"/>
</dbReference>
<evidence type="ECO:0000313" key="1">
    <source>
        <dbReference type="EMBL" id="SDH41094.1"/>
    </source>
</evidence>
<dbReference type="AlphaFoldDB" id="A0A1G8C6S9"/>
<proteinExistence type="predicted"/>
<organism evidence="1 2">
    <name type="scientific">Vibrio xiamenensis</name>
    <dbReference type="NCBI Taxonomy" id="861298"/>
    <lineage>
        <taxon>Bacteria</taxon>
        <taxon>Pseudomonadati</taxon>
        <taxon>Pseudomonadota</taxon>
        <taxon>Gammaproteobacteria</taxon>
        <taxon>Vibrionales</taxon>
        <taxon>Vibrionaceae</taxon>
        <taxon>Vibrio</taxon>
    </lineage>
</organism>
<accession>A0A1G8C6S9</accession>
<reference evidence="1 2" key="1">
    <citation type="submission" date="2016-10" db="EMBL/GenBank/DDBJ databases">
        <authorList>
            <person name="de Groot N.N."/>
        </authorList>
    </citation>
    <scope>NUCLEOTIDE SEQUENCE [LARGE SCALE GENOMIC DNA]</scope>
    <source>
        <strain evidence="1 2">CGMCC 1.10228</strain>
    </source>
</reference>
<gene>
    <name evidence="1" type="ORF">SAMN04488136_11579</name>
</gene>
<evidence type="ECO:0000313" key="2">
    <source>
        <dbReference type="Proteomes" id="UP000198854"/>
    </source>
</evidence>
<dbReference type="Proteomes" id="UP000198854">
    <property type="component" value="Unassembled WGS sequence"/>
</dbReference>
<name>A0A1G8C6S9_9VIBR</name>
<protein>
    <submittedName>
        <fullName evidence="1">Uncharacterized protein</fullName>
    </submittedName>
</protein>
<sequence length="54" mass="6153">MAWCNAHNGKIQSLTRSQNDSFMLGSQRFIANVANAKAHYYKRMSIVTLLCCCR</sequence>
<keyword evidence="2" id="KW-1185">Reference proteome</keyword>